<dbReference type="AlphaFoldDB" id="A0A9N9NNB7"/>
<protein>
    <submittedName>
        <fullName evidence="2">15845_t:CDS:1</fullName>
    </submittedName>
</protein>
<dbReference type="EMBL" id="CAJVPV010032045">
    <property type="protein sequence ID" value="CAG8744129.1"/>
    <property type="molecule type" value="Genomic_DNA"/>
</dbReference>
<evidence type="ECO:0000313" key="2">
    <source>
        <dbReference type="EMBL" id="CAG8744129.1"/>
    </source>
</evidence>
<organism evidence="2 3">
    <name type="scientific">Acaulospora morrowiae</name>
    <dbReference type="NCBI Taxonomy" id="94023"/>
    <lineage>
        <taxon>Eukaryota</taxon>
        <taxon>Fungi</taxon>
        <taxon>Fungi incertae sedis</taxon>
        <taxon>Mucoromycota</taxon>
        <taxon>Glomeromycotina</taxon>
        <taxon>Glomeromycetes</taxon>
        <taxon>Diversisporales</taxon>
        <taxon>Acaulosporaceae</taxon>
        <taxon>Acaulospora</taxon>
    </lineage>
</organism>
<dbReference type="Proteomes" id="UP000789342">
    <property type="component" value="Unassembled WGS sequence"/>
</dbReference>
<proteinExistence type="predicted"/>
<sequence>RKKVVERVETCLSKSNALLEKLKECEENSDKLDEVLEECIDELIEERKFHVVGLEIEEMFRKKSKEDSLNIS</sequence>
<keyword evidence="1" id="KW-0175">Coiled coil</keyword>
<reference evidence="2" key="1">
    <citation type="submission" date="2021-06" db="EMBL/GenBank/DDBJ databases">
        <authorList>
            <person name="Kallberg Y."/>
            <person name="Tangrot J."/>
            <person name="Rosling A."/>
        </authorList>
    </citation>
    <scope>NUCLEOTIDE SEQUENCE</scope>
    <source>
        <strain evidence="2">CL551</strain>
    </source>
</reference>
<accession>A0A9N9NNB7</accession>
<evidence type="ECO:0000313" key="3">
    <source>
        <dbReference type="Proteomes" id="UP000789342"/>
    </source>
</evidence>
<evidence type="ECO:0000256" key="1">
    <source>
        <dbReference type="SAM" id="Coils"/>
    </source>
</evidence>
<gene>
    <name evidence="2" type="ORF">AMORRO_LOCUS14923</name>
</gene>
<comment type="caution">
    <text evidence="2">The sequence shown here is derived from an EMBL/GenBank/DDBJ whole genome shotgun (WGS) entry which is preliminary data.</text>
</comment>
<feature type="coiled-coil region" evidence="1">
    <location>
        <begin position="15"/>
        <end position="42"/>
    </location>
</feature>
<keyword evidence="3" id="KW-1185">Reference proteome</keyword>
<feature type="non-terminal residue" evidence="2">
    <location>
        <position position="1"/>
    </location>
</feature>
<name>A0A9N9NNB7_9GLOM</name>